<dbReference type="EMBL" id="FPCJ01000001">
    <property type="protein sequence ID" value="SFV34304.1"/>
    <property type="molecule type" value="Genomic_DNA"/>
</dbReference>
<dbReference type="RefSeq" id="WP_092460142.1">
    <property type="nucleotide sequence ID" value="NZ_FPCJ01000001.1"/>
</dbReference>
<evidence type="ECO:0000313" key="2">
    <source>
        <dbReference type="Proteomes" id="UP000199537"/>
    </source>
</evidence>
<proteinExistence type="predicted"/>
<sequence>MGEKIQLKHPAGKKAISMDKEKYEIIKTHFLAHLKEKGPSTHTELLRSITNRILEEKIKFTGSIEWHMEWVKLDLEANKIIKRMGDKPPIKFALIK</sequence>
<dbReference type="Pfam" id="PF22278">
    <property type="entry name" value="DUF6958"/>
    <property type="match status" value="1"/>
</dbReference>
<dbReference type="OrthoDB" id="2453136at2"/>
<dbReference type="InterPro" id="IPR054233">
    <property type="entry name" value="DUF6958"/>
</dbReference>
<organism evidence="1 2">
    <name type="scientific">Thermoflavifilum thermophilum</name>
    <dbReference type="NCBI Taxonomy" id="1393122"/>
    <lineage>
        <taxon>Bacteria</taxon>
        <taxon>Pseudomonadati</taxon>
        <taxon>Bacteroidota</taxon>
        <taxon>Chitinophagia</taxon>
        <taxon>Chitinophagales</taxon>
        <taxon>Chitinophagaceae</taxon>
        <taxon>Thermoflavifilum</taxon>
    </lineage>
</organism>
<protein>
    <submittedName>
        <fullName evidence="1">Uncharacterized protein</fullName>
    </submittedName>
</protein>
<reference evidence="2" key="1">
    <citation type="submission" date="2016-10" db="EMBL/GenBank/DDBJ databases">
        <authorList>
            <person name="Varghese N."/>
            <person name="Submissions S."/>
        </authorList>
    </citation>
    <scope>NUCLEOTIDE SEQUENCE [LARGE SCALE GENOMIC DNA]</scope>
    <source>
        <strain evidence="2">DSM 14807</strain>
    </source>
</reference>
<dbReference type="AlphaFoldDB" id="A0A1I7NI37"/>
<dbReference type="Proteomes" id="UP000199537">
    <property type="component" value="Unassembled WGS sequence"/>
</dbReference>
<evidence type="ECO:0000313" key="1">
    <source>
        <dbReference type="EMBL" id="SFV34304.1"/>
    </source>
</evidence>
<name>A0A1I7NI37_9BACT</name>
<keyword evidence="2" id="KW-1185">Reference proteome</keyword>
<accession>A0A1I7NI37</accession>
<gene>
    <name evidence="1" type="ORF">SAMN05660895_1960</name>
</gene>